<evidence type="ECO:0000256" key="21">
    <source>
        <dbReference type="SAM" id="MobiDB-lite"/>
    </source>
</evidence>
<evidence type="ECO:0000256" key="2">
    <source>
        <dbReference type="ARBA" id="ARBA00012727"/>
    </source>
</evidence>
<evidence type="ECO:0000256" key="17">
    <source>
        <dbReference type="ARBA" id="ARBA00023211"/>
    </source>
</evidence>
<keyword evidence="10" id="KW-0378">Hydrolase</keyword>
<dbReference type="Pfam" id="PF01068">
    <property type="entry name" value="DNA_ligase_A_M"/>
    <property type="match status" value="1"/>
</dbReference>
<dbReference type="Gene3D" id="3.30.1490.70">
    <property type="match status" value="1"/>
</dbReference>
<protein>
    <recommendedName>
        <fullName evidence="2">DNA ligase (ATP)</fullName>
        <ecNumber evidence="2">6.5.1.1</ecNumber>
    </recommendedName>
    <alternativeName>
        <fullName evidence="19">NHEJ DNA polymerase</fullName>
    </alternativeName>
</protein>
<keyword evidence="7" id="KW-0479">Metal-binding</keyword>
<keyword evidence="18" id="KW-0511">Multifunctional enzyme</keyword>
<keyword evidence="24" id="KW-1185">Reference proteome</keyword>
<keyword evidence="17" id="KW-0464">Manganese</keyword>
<evidence type="ECO:0000256" key="8">
    <source>
        <dbReference type="ARBA" id="ARBA00022741"/>
    </source>
</evidence>
<dbReference type="RefSeq" id="WP_310030847.1">
    <property type="nucleotide sequence ID" value="NZ_JAVDRL010000005.1"/>
</dbReference>
<comment type="catalytic activity">
    <reaction evidence="20">
        <text>ATP + (deoxyribonucleotide)n-3'-hydroxyl + 5'-phospho-(deoxyribonucleotide)m = (deoxyribonucleotide)n+m + AMP + diphosphate.</text>
        <dbReference type="EC" id="6.5.1.1"/>
    </reaction>
</comment>
<evidence type="ECO:0000256" key="13">
    <source>
        <dbReference type="ARBA" id="ARBA00022932"/>
    </source>
</evidence>
<feature type="compositionally biased region" description="Basic and acidic residues" evidence="21">
    <location>
        <begin position="225"/>
        <end position="251"/>
    </location>
</feature>
<evidence type="ECO:0000256" key="18">
    <source>
        <dbReference type="ARBA" id="ARBA00023268"/>
    </source>
</evidence>
<evidence type="ECO:0000256" key="19">
    <source>
        <dbReference type="ARBA" id="ARBA00029943"/>
    </source>
</evidence>
<sequence>MAQGQLAEYRRKRDFHKTAEPSGDTAVASAPHARFVIQKHDATRLHYDFRLEVDGVLKSWAVTKGPSLDPADKRLSVEVEDHPLDYGDFEGTIPKGQYGGGTVQLWDRGYWSPEPGFEDVAKALKKGELKFVLEGERLHGSWVLVRMNWDRSAKDGKGKRSNWLLIKHKDEAARPGEGTAILEEDASIASGRTMADIAAGRGRGPSPFILKTKGKGDAVWTSRTQAEREAAQKEALETRSFKSTHPDESRDPSGGGGSGAARSNKLSLGPGVRRDERSKKGKPAVLPDFIEPQLCKSLDRPPTGPGWAHEIKFDGYRVQLRVEDGRATLRTRKGLDWTEKFAAIAEAAADLPDSILDGEVVALDAAGQPDFAGLQAALSDGDSSDLIFFAFDLLAQEGEDLRDLPLRERKARLKAVMGEDEARLRFVDHFETAGDAVLLSACKLELEGIISKRLDAPYRSGRSETWTKAKCRAGHDVVIGGYTTTGSAFRSLIAGVMRDGKLTHVGRIGTGFGRDKVAKLLPRLKALETDTSPFEGKGAPRKAANMHWVKPQLVAEIEYAGFTGDGSIRQASFKGLREDIPATEVEAEVPAKAETAELATPTPTPKAAAKADGKVSTVSTAKADSIVLGVTISKPDKPLWPDVDGAPARKIDLARYMAAVGEWMLPHIKGRPASIIRVPDGVGGETFFQRHAMRGMSSLIEQVSVRGDRQPYIQFDRIEALIAAAQIAAVEIHPWNCQPNNPEVAGRLVFDLDPAPGVTFEDVIAGAREIRDRLEELGLASFCKTTGGKGLHVVTPLSDKVPWDAAKVFAREVCARMAADAPDRYLITMSKKAREGRIFLDYLRNDRTSTAVAPLSARARPGGTVSMPLNWTQVKAGLDPTRYTIRTVPALIAKSTAWEDYFDSAKPLKAAIKRLG</sequence>
<feature type="region of interest" description="Disordered" evidence="21">
    <location>
        <begin position="197"/>
        <end position="284"/>
    </location>
</feature>
<keyword evidence="11" id="KW-0269">Exonuclease</keyword>
<feature type="region of interest" description="Disordered" evidence="21">
    <location>
        <begin position="1"/>
        <end position="26"/>
    </location>
</feature>
<evidence type="ECO:0000256" key="16">
    <source>
        <dbReference type="ARBA" id="ARBA00023204"/>
    </source>
</evidence>
<evidence type="ECO:0000313" key="23">
    <source>
        <dbReference type="EMBL" id="MDR6531051.1"/>
    </source>
</evidence>
<keyword evidence="8" id="KW-0547">Nucleotide-binding</keyword>
<dbReference type="NCBIfam" id="NF004628">
    <property type="entry name" value="PRK05972.1"/>
    <property type="match status" value="1"/>
</dbReference>
<evidence type="ECO:0000259" key="22">
    <source>
        <dbReference type="PROSITE" id="PS50160"/>
    </source>
</evidence>
<dbReference type="InterPro" id="IPR014143">
    <property type="entry name" value="NHEJ_ligase_prk"/>
</dbReference>
<keyword evidence="9" id="KW-0227">DNA damage</keyword>
<keyword evidence="12" id="KW-0067">ATP-binding</keyword>
<evidence type="ECO:0000256" key="7">
    <source>
        <dbReference type="ARBA" id="ARBA00022723"/>
    </source>
</evidence>
<keyword evidence="3 23" id="KW-0436">Ligase</keyword>
<evidence type="ECO:0000313" key="24">
    <source>
        <dbReference type="Proteomes" id="UP001262754"/>
    </source>
</evidence>
<dbReference type="EMBL" id="JAVDRL010000005">
    <property type="protein sequence ID" value="MDR6531051.1"/>
    <property type="molecule type" value="Genomic_DNA"/>
</dbReference>
<evidence type="ECO:0000256" key="9">
    <source>
        <dbReference type="ARBA" id="ARBA00022763"/>
    </source>
</evidence>
<keyword evidence="4" id="KW-0808">Transferase</keyword>
<dbReference type="NCBIfam" id="TIGR02776">
    <property type="entry name" value="NHEJ_ligase_prk"/>
    <property type="match status" value="1"/>
</dbReference>
<evidence type="ECO:0000256" key="14">
    <source>
        <dbReference type="ARBA" id="ARBA00023125"/>
    </source>
</evidence>
<evidence type="ECO:0000256" key="6">
    <source>
        <dbReference type="ARBA" id="ARBA00022722"/>
    </source>
</evidence>
<dbReference type="InterPro" id="IPR014144">
    <property type="entry name" value="LigD_PE_domain"/>
</dbReference>
<dbReference type="NCBIfam" id="TIGR02779">
    <property type="entry name" value="NHEJ_ligase_lig"/>
    <property type="match status" value="1"/>
</dbReference>
<evidence type="ECO:0000256" key="15">
    <source>
        <dbReference type="ARBA" id="ARBA00023172"/>
    </source>
</evidence>
<evidence type="ECO:0000256" key="10">
    <source>
        <dbReference type="ARBA" id="ARBA00022801"/>
    </source>
</evidence>
<dbReference type="InterPro" id="IPR012309">
    <property type="entry name" value="DNA_ligase_ATP-dep_C"/>
</dbReference>
<dbReference type="Pfam" id="PF13298">
    <property type="entry name" value="LigD_N"/>
    <property type="match status" value="1"/>
</dbReference>
<dbReference type="InterPro" id="IPR012340">
    <property type="entry name" value="NA-bd_OB-fold"/>
</dbReference>
<dbReference type="EC" id="6.5.1.1" evidence="2"/>
<feature type="compositionally biased region" description="Basic and acidic residues" evidence="21">
    <location>
        <begin position="8"/>
        <end position="19"/>
    </location>
</feature>
<gene>
    <name evidence="23" type="ORF">J2800_001793</name>
</gene>
<organism evidence="23 24">
    <name type="scientific">Caulobacter rhizosphaerae</name>
    <dbReference type="NCBI Taxonomy" id="2010972"/>
    <lineage>
        <taxon>Bacteria</taxon>
        <taxon>Pseudomonadati</taxon>
        <taxon>Pseudomonadota</taxon>
        <taxon>Alphaproteobacteria</taxon>
        <taxon>Caulobacterales</taxon>
        <taxon>Caulobacteraceae</taxon>
        <taxon>Caulobacter</taxon>
    </lineage>
</organism>
<evidence type="ECO:0000256" key="12">
    <source>
        <dbReference type="ARBA" id="ARBA00022840"/>
    </source>
</evidence>
<dbReference type="NCBIfam" id="TIGR02777">
    <property type="entry name" value="LigD_PE_dom"/>
    <property type="match status" value="1"/>
</dbReference>
<accession>A0ABU1MXZ1</accession>
<dbReference type="Pfam" id="PF21686">
    <property type="entry name" value="LigD_Prim-Pol"/>
    <property type="match status" value="1"/>
</dbReference>
<comment type="cofactor">
    <cofactor evidence="1">
        <name>Mn(2+)</name>
        <dbReference type="ChEBI" id="CHEBI:29035"/>
    </cofactor>
</comment>
<keyword evidence="15" id="KW-0233">DNA recombination</keyword>
<dbReference type="InterPro" id="IPR052171">
    <property type="entry name" value="NHEJ_LigD"/>
</dbReference>
<dbReference type="Proteomes" id="UP001262754">
    <property type="component" value="Unassembled WGS sequence"/>
</dbReference>
<dbReference type="SUPFAM" id="SSF56091">
    <property type="entry name" value="DNA ligase/mRNA capping enzyme, catalytic domain"/>
    <property type="match status" value="1"/>
</dbReference>
<dbReference type="InterPro" id="IPR014145">
    <property type="entry name" value="LigD_pol_dom"/>
</dbReference>
<dbReference type="CDD" id="cd07906">
    <property type="entry name" value="Adenylation_DNA_ligase_LigD_LigC"/>
    <property type="match status" value="1"/>
</dbReference>
<feature type="domain" description="ATP-dependent DNA ligase family profile" evidence="22">
    <location>
        <begin position="379"/>
        <end position="470"/>
    </location>
</feature>
<dbReference type="CDD" id="cd07971">
    <property type="entry name" value="OBF_DNA_ligase_LigD"/>
    <property type="match status" value="1"/>
</dbReference>
<dbReference type="PROSITE" id="PS50160">
    <property type="entry name" value="DNA_LIGASE_A3"/>
    <property type="match status" value="1"/>
</dbReference>
<dbReference type="NCBIfam" id="TIGR02778">
    <property type="entry name" value="ligD_pol"/>
    <property type="match status" value="1"/>
</dbReference>
<dbReference type="GO" id="GO:0003910">
    <property type="term" value="F:DNA ligase (ATP) activity"/>
    <property type="evidence" value="ECO:0007669"/>
    <property type="project" value="UniProtKB-EC"/>
</dbReference>
<dbReference type="Gene3D" id="3.30.470.30">
    <property type="entry name" value="DNA ligase/mRNA capping enzyme"/>
    <property type="match status" value="1"/>
</dbReference>
<keyword evidence="5" id="KW-0548">Nucleotidyltransferase</keyword>
<dbReference type="PANTHER" id="PTHR42705">
    <property type="entry name" value="BIFUNCTIONAL NON-HOMOLOGOUS END JOINING PROTEIN LIGD"/>
    <property type="match status" value="1"/>
</dbReference>
<evidence type="ECO:0000256" key="20">
    <source>
        <dbReference type="ARBA" id="ARBA00034003"/>
    </source>
</evidence>
<evidence type="ECO:0000256" key="3">
    <source>
        <dbReference type="ARBA" id="ARBA00022598"/>
    </source>
</evidence>
<proteinExistence type="predicted"/>
<keyword evidence="14" id="KW-0238">DNA-binding</keyword>
<evidence type="ECO:0000256" key="4">
    <source>
        <dbReference type="ARBA" id="ARBA00022679"/>
    </source>
</evidence>
<evidence type="ECO:0000256" key="1">
    <source>
        <dbReference type="ARBA" id="ARBA00001936"/>
    </source>
</evidence>
<evidence type="ECO:0000256" key="5">
    <source>
        <dbReference type="ARBA" id="ARBA00022695"/>
    </source>
</evidence>
<dbReference type="Gene3D" id="3.90.920.10">
    <property type="entry name" value="DNA primase, PRIM domain"/>
    <property type="match status" value="1"/>
</dbReference>
<name>A0ABU1MXZ1_9CAUL</name>
<dbReference type="PANTHER" id="PTHR42705:SF2">
    <property type="entry name" value="BIFUNCTIONAL NON-HOMOLOGOUS END JOINING PROTEIN LIGD"/>
    <property type="match status" value="1"/>
</dbReference>
<keyword evidence="16" id="KW-0234">DNA repair</keyword>
<keyword evidence="13" id="KW-0239">DNA-directed DNA polymerase</keyword>
<dbReference type="SUPFAM" id="SSF50249">
    <property type="entry name" value="Nucleic acid-binding proteins"/>
    <property type="match status" value="1"/>
</dbReference>
<dbReference type="Pfam" id="PF04679">
    <property type="entry name" value="DNA_ligase_A_C"/>
    <property type="match status" value="1"/>
</dbReference>
<keyword evidence="6" id="KW-0540">Nuclease</keyword>
<reference evidence="23 24" key="1">
    <citation type="submission" date="2023-07" db="EMBL/GenBank/DDBJ databases">
        <title>Sorghum-associated microbial communities from plants grown in Nebraska, USA.</title>
        <authorList>
            <person name="Schachtman D."/>
        </authorList>
    </citation>
    <scope>NUCLEOTIDE SEQUENCE [LARGE SCALE GENOMIC DNA]</scope>
    <source>
        <strain evidence="23 24">DS2154</strain>
    </source>
</reference>
<evidence type="ECO:0000256" key="11">
    <source>
        <dbReference type="ARBA" id="ARBA00022839"/>
    </source>
</evidence>
<dbReference type="InterPro" id="IPR012310">
    <property type="entry name" value="DNA_ligase_ATP-dep_cent"/>
</dbReference>
<dbReference type="Gene3D" id="2.40.50.140">
    <property type="entry name" value="Nucleic acid-binding proteins"/>
    <property type="match status" value="1"/>
</dbReference>
<comment type="caution">
    <text evidence="23">The sequence shown here is derived from an EMBL/GenBank/DDBJ whole genome shotgun (WGS) entry which is preliminary data.</text>
</comment>
<dbReference type="InterPro" id="IPR014146">
    <property type="entry name" value="LigD_ligase_dom"/>
</dbReference>